<dbReference type="InterPro" id="IPR037126">
    <property type="entry name" value="PdaC/RsiV-like_sf"/>
</dbReference>
<dbReference type="Proteomes" id="UP000008633">
    <property type="component" value="Chromosome"/>
</dbReference>
<dbReference type="Pfam" id="PF11738">
    <property type="entry name" value="DUF3298"/>
    <property type="match status" value="1"/>
</dbReference>
<evidence type="ECO:0000259" key="1">
    <source>
        <dbReference type="Pfam" id="PF11738"/>
    </source>
</evidence>
<dbReference type="RefSeq" id="WP_013553646.1">
    <property type="nucleotide sequence ID" value="NC_014935.1"/>
</dbReference>
<dbReference type="AlphaFoldDB" id="E6X1U4"/>
<evidence type="ECO:0000313" key="2">
    <source>
        <dbReference type="EMBL" id="ADV45952.1"/>
    </source>
</evidence>
<gene>
    <name evidence="2" type="ordered locus">Nitsa_0685</name>
</gene>
<feature type="domain" description="DUF3298" evidence="1">
    <location>
        <begin position="158"/>
        <end position="235"/>
    </location>
</feature>
<dbReference type="KEGG" id="nsa:Nitsa_0685"/>
<evidence type="ECO:0000313" key="3">
    <source>
        <dbReference type="Proteomes" id="UP000008633"/>
    </source>
</evidence>
<sequence length="425" mass="47993">MIKSLLIPLISLLLFGGLLQAMDGDLPQSSYRLKSRTLKQSTCVQGKKAKLCYTKKIDLIDSAILKPSLRRIVEGFNAYYLSGYNEDKPRELLADVDPDDLIGAPEWIQQTSLEFYDYVAGIVTLEAYLYGYTGGAHPNSSVELRLFREKDGKELKLADLIGPGREKAFAKVAEKYFRIKAGLLPDEPLEDYGWIAEGFVIPENLAVTEKGLLALYSPYEARAYVYGYSVWTIPYYALRPLTAPNAALIPLTRPIHLQPPKVHRKITLGENDADELILDLEQKGKQVEVKATFTPSRDYRQLRLTFGFPQPLAPSKYPIHVLERSGFEKVRFIPKGTPIHTPKKRKKIAAPYPILQAESSSSSSYEPLELHFSFEPAVENEYYCLNYHLIGQKEGKIRELGGDDPMGQDPLGFELYRICIDLPKL</sequence>
<dbReference type="STRING" id="749222.Nitsa_0685"/>
<protein>
    <recommendedName>
        <fullName evidence="1">DUF3298 domain-containing protein</fullName>
    </recommendedName>
</protein>
<dbReference type="Gene3D" id="3.90.640.20">
    <property type="entry name" value="Heat-shock cognate protein, ATPase"/>
    <property type="match status" value="1"/>
</dbReference>
<dbReference type="InterPro" id="IPR021729">
    <property type="entry name" value="DUF3298"/>
</dbReference>
<organism evidence="2 3">
    <name type="scientific">Nitratifractor salsuginis (strain DSM 16511 / JCM 12458 / E9I37-1)</name>
    <dbReference type="NCBI Taxonomy" id="749222"/>
    <lineage>
        <taxon>Bacteria</taxon>
        <taxon>Pseudomonadati</taxon>
        <taxon>Campylobacterota</taxon>
        <taxon>Epsilonproteobacteria</taxon>
        <taxon>Campylobacterales</taxon>
        <taxon>Sulfurovaceae</taxon>
        <taxon>Nitratifractor</taxon>
    </lineage>
</organism>
<reference evidence="2 3" key="1">
    <citation type="journal article" date="2011" name="Stand. Genomic Sci.">
        <title>Complete genome sequence of Nitratifractor salsuginis type strain (E9I37-1).</title>
        <authorList>
            <person name="Anderson I."/>
            <person name="Sikorski J."/>
            <person name="Zeytun A."/>
            <person name="Nolan M."/>
            <person name="Lapidus A."/>
            <person name="Lucas S."/>
            <person name="Hammon N."/>
            <person name="Deshpande S."/>
            <person name="Cheng J.F."/>
            <person name="Tapia R."/>
            <person name="Han C."/>
            <person name="Goodwin L."/>
            <person name="Pitluck S."/>
            <person name="Liolios K."/>
            <person name="Pagani I."/>
            <person name="Ivanova N."/>
            <person name="Huntemann M."/>
            <person name="Mavromatis K."/>
            <person name="Ovchinikova G."/>
            <person name="Pati A."/>
            <person name="Chen A."/>
            <person name="Palaniappan K."/>
            <person name="Land M."/>
            <person name="Hauser L."/>
            <person name="Brambilla E.M."/>
            <person name="Ngatchou-Djao O.D."/>
            <person name="Rohde M."/>
            <person name="Tindall B.J."/>
            <person name="Goker M."/>
            <person name="Detter J.C."/>
            <person name="Woyke T."/>
            <person name="Bristow J."/>
            <person name="Eisen J.A."/>
            <person name="Markowitz V."/>
            <person name="Hugenholtz P."/>
            <person name="Klenk H.P."/>
            <person name="Kyrpides N.C."/>
        </authorList>
    </citation>
    <scope>NUCLEOTIDE SEQUENCE [LARGE SCALE GENOMIC DNA]</scope>
    <source>
        <strain evidence="3">DSM 16511 / JCM 12458 / E9I37-1</strain>
    </source>
</reference>
<dbReference type="HOGENOM" id="CLU_645331_0_0_7"/>
<dbReference type="EMBL" id="CP002452">
    <property type="protein sequence ID" value="ADV45952.1"/>
    <property type="molecule type" value="Genomic_DNA"/>
</dbReference>
<reference evidence="3" key="2">
    <citation type="submission" date="2011-01" db="EMBL/GenBank/DDBJ databases">
        <title>The complete genome of Nitratifractor salsuginis DSM 16511.</title>
        <authorList>
            <consortium name="US DOE Joint Genome Institute (JGI-PGF)"/>
            <person name="Lucas S."/>
            <person name="Copeland A."/>
            <person name="Lapidus A."/>
            <person name="Bruce D."/>
            <person name="Goodwin L."/>
            <person name="Pitluck S."/>
            <person name="Kyrpides N."/>
            <person name="Mavromatis K."/>
            <person name="Ivanova N."/>
            <person name="Mikhailova N."/>
            <person name="Zeytun A."/>
            <person name="Detter J.C."/>
            <person name="Tapia R."/>
            <person name="Han C."/>
            <person name="Land M."/>
            <person name="Hauser L."/>
            <person name="Markowitz V."/>
            <person name="Cheng J.-F."/>
            <person name="Hugenholtz P."/>
            <person name="Woyke T."/>
            <person name="Wu D."/>
            <person name="Tindall B."/>
            <person name="Schuetze A."/>
            <person name="Brambilla E."/>
            <person name="Klenk H.-P."/>
            <person name="Eisen J.A."/>
        </authorList>
    </citation>
    <scope>NUCLEOTIDE SEQUENCE [LARGE SCALE GENOMIC DNA]</scope>
    <source>
        <strain evidence="3">DSM 16511 / JCM 12458 / E9I37-1</strain>
    </source>
</reference>
<dbReference type="Gene3D" id="3.30.565.40">
    <property type="entry name" value="Fervidobacterium nodosum Rt17-B1 like"/>
    <property type="match status" value="1"/>
</dbReference>
<name>E6X1U4_NITSE</name>
<dbReference type="OrthoDB" id="5637at2"/>
<proteinExistence type="predicted"/>
<accession>E6X1U4</accession>
<keyword evidence="3" id="KW-1185">Reference proteome</keyword>